<dbReference type="PANTHER" id="PTHR30288:SF0">
    <property type="entry name" value="FLAGELLAR HOOK-ASSOCIATED PROTEIN 2"/>
    <property type="match status" value="1"/>
</dbReference>
<organism evidence="8 9">
    <name type="scientific">Rheinheimera tilapiae</name>
    <dbReference type="NCBI Taxonomy" id="875043"/>
    <lineage>
        <taxon>Bacteria</taxon>
        <taxon>Pseudomonadati</taxon>
        <taxon>Pseudomonadota</taxon>
        <taxon>Gammaproteobacteria</taxon>
        <taxon>Chromatiales</taxon>
        <taxon>Chromatiaceae</taxon>
        <taxon>Rheinheimera</taxon>
    </lineage>
</organism>
<dbReference type="InterPro" id="IPR010810">
    <property type="entry name" value="Flagellin_hook_IN_motif"/>
</dbReference>
<dbReference type="Pfam" id="PF02465">
    <property type="entry name" value="FliD_N"/>
    <property type="match status" value="1"/>
</dbReference>
<reference evidence="8 9" key="1">
    <citation type="submission" date="2024-09" db="EMBL/GenBank/DDBJ databases">
        <authorList>
            <person name="Sun Q."/>
            <person name="Mori K."/>
        </authorList>
    </citation>
    <scope>NUCLEOTIDE SEQUENCE [LARGE SCALE GENOMIC DNA]</scope>
    <source>
        <strain evidence="8 9">KCTC 23315</strain>
    </source>
</reference>
<dbReference type="Pfam" id="PF07196">
    <property type="entry name" value="Flagellin_IN"/>
    <property type="match status" value="1"/>
</dbReference>
<dbReference type="InterPro" id="IPR003481">
    <property type="entry name" value="FliD_N"/>
</dbReference>
<dbReference type="InterPro" id="IPR040026">
    <property type="entry name" value="FliD"/>
</dbReference>
<evidence type="ECO:0000256" key="3">
    <source>
        <dbReference type="ARBA" id="ARBA00023054"/>
    </source>
</evidence>
<evidence type="ECO:0000256" key="4">
    <source>
        <dbReference type="ARBA" id="ARBA00023143"/>
    </source>
</evidence>
<evidence type="ECO:0000313" key="9">
    <source>
        <dbReference type="Proteomes" id="UP001589813"/>
    </source>
</evidence>
<keyword evidence="4 5" id="KW-0975">Bacterial flagellum</keyword>
<evidence type="ECO:0000256" key="2">
    <source>
        <dbReference type="ARBA" id="ARBA00011255"/>
    </source>
</evidence>
<keyword evidence="8" id="KW-0282">Flagellum</keyword>
<evidence type="ECO:0000259" key="7">
    <source>
        <dbReference type="Pfam" id="PF07195"/>
    </source>
</evidence>
<comment type="similarity">
    <text evidence="1 5">Belongs to the FliD family.</text>
</comment>
<evidence type="ECO:0000259" key="6">
    <source>
        <dbReference type="Pfam" id="PF02465"/>
    </source>
</evidence>
<keyword evidence="8" id="KW-0969">Cilium</keyword>
<feature type="domain" description="Flagellar hook-associated protein 2 N-terminal" evidence="6">
    <location>
        <begin position="10"/>
        <end position="108"/>
    </location>
</feature>
<keyword evidence="9" id="KW-1185">Reference proteome</keyword>
<sequence length="481" mass="50373">MAIRALGSASGLDLESLVTQLVKAERISKEDRLETAKKSLDSSLSGYGKLKSAMSKFQDAVKALSLDNLNARTATVKQPTDTKTYIEATAKNTAAAGVFDIKVKALAAGSRVESADLAYSSTSDVVSATAGELTFGADGKSFKIDVTAGMTLDQLRQAINSKKDNFGVSANIINGGGTVGTKLVLTSNITGATNDLTITNNNAALDGISTVPNGGGTAGLTVTKPAASAEVIIDGISTFSKTNTFTNALQDTEFKVQNLTPDGNNATLTIATDKKGTEDKLKAFIDNYNALVTEVEGLTKNRVLGPDGKSVVTEGGALNNDPTVRSMLNMVTSALGKSVPSASAGLNNLYSLGITMTSSGRLEISSSKIGSSSGRERLDSALADNFDGIAKLFGNSDGFNTTLNGLLSQFTQKGGLLENKETSLRNNLTKNAKDLEVHNRYIESYETTLRQRYGALDTQLGQLQGTSSMLSSQLASLPRSR</sequence>
<keyword evidence="5" id="KW-0964">Secreted</keyword>
<dbReference type="Pfam" id="PF07195">
    <property type="entry name" value="FliD_C"/>
    <property type="match status" value="1"/>
</dbReference>
<evidence type="ECO:0000256" key="5">
    <source>
        <dbReference type="RuleBase" id="RU362066"/>
    </source>
</evidence>
<dbReference type="RefSeq" id="WP_377247541.1">
    <property type="nucleotide sequence ID" value="NZ_JBHLXP010000005.1"/>
</dbReference>
<keyword evidence="8" id="KW-0966">Cell projection</keyword>
<keyword evidence="3" id="KW-0175">Coiled coil</keyword>
<name>A0ABV6BH72_9GAMM</name>
<dbReference type="EMBL" id="JBHLXP010000005">
    <property type="protein sequence ID" value="MFC0050201.1"/>
    <property type="molecule type" value="Genomic_DNA"/>
</dbReference>
<gene>
    <name evidence="8" type="primary">fliD</name>
    <name evidence="8" type="ORF">ACFFJP_18010</name>
</gene>
<dbReference type="InterPro" id="IPR010809">
    <property type="entry name" value="FliD_C"/>
</dbReference>
<comment type="subunit">
    <text evidence="2 5">Homopentamer.</text>
</comment>
<protein>
    <recommendedName>
        <fullName evidence="5">Flagellar hook-associated protein 2</fullName>
        <shortName evidence="5">HAP2</shortName>
    </recommendedName>
    <alternativeName>
        <fullName evidence="5">Flagellar cap protein</fullName>
    </alternativeName>
</protein>
<evidence type="ECO:0000313" key="8">
    <source>
        <dbReference type="EMBL" id="MFC0050201.1"/>
    </source>
</evidence>
<dbReference type="Proteomes" id="UP001589813">
    <property type="component" value="Unassembled WGS sequence"/>
</dbReference>
<proteinExistence type="inferred from homology"/>
<feature type="domain" description="Flagellar hook-associated protein 2 C-terminal" evidence="7">
    <location>
        <begin position="226"/>
        <end position="464"/>
    </location>
</feature>
<comment type="subcellular location">
    <subcellularLocation>
        <location evidence="5">Secreted</location>
    </subcellularLocation>
    <subcellularLocation>
        <location evidence="5">Bacterial flagellum</location>
    </subcellularLocation>
</comment>
<comment type="caution">
    <text evidence="8">The sequence shown here is derived from an EMBL/GenBank/DDBJ whole genome shotgun (WGS) entry which is preliminary data.</text>
</comment>
<evidence type="ECO:0000256" key="1">
    <source>
        <dbReference type="ARBA" id="ARBA00009764"/>
    </source>
</evidence>
<comment type="function">
    <text evidence="5">Required for morphogenesis and for the elongation of the flagellar filament by facilitating polymerization of the flagellin monomers at the tip of growing filament. Forms a capping structure, which prevents flagellin subunits (transported through the central channel of the flagellum) from leaking out without polymerization at the distal end.</text>
</comment>
<dbReference type="PANTHER" id="PTHR30288">
    <property type="entry name" value="FLAGELLAR CAP/ASSEMBLY PROTEIN FLID"/>
    <property type="match status" value="1"/>
</dbReference>
<accession>A0ABV6BH72</accession>